<dbReference type="PANTHER" id="PTHR12832:SF11">
    <property type="entry name" value="LD23868P"/>
    <property type="match status" value="1"/>
</dbReference>
<gene>
    <name evidence="3" type="ORF">CIRG_08012</name>
</gene>
<dbReference type="AlphaFoldDB" id="A0A0J6YI18"/>
<dbReference type="Pfam" id="PF05794">
    <property type="entry name" value="Tcp11"/>
    <property type="match status" value="1"/>
</dbReference>
<evidence type="ECO:0000256" key="1">
    <source>
        <dbReference type="ARBA" id="ARBA00010954"/>
    </source>
</evidence>
<dbReference type="EMBL" id="DS028097">
    <property type="protein sequence ID" value="KMP08331.1"/>
    <property type="molecule type" value="Genomic_DNA"/>
</dbReference>
<feature type="compositionally biased region" description="Basic and acidic residues" evidence="2">
    <location>
        <begin position="1"/>
        <end position="25"/>
    </location>
</feature>
<reference evidence="4" key="1">
    <citation type="journal article" date="2010" name="Genome Res.">
        <title>Population genomic sequencing of Coccidioides fungi reveals recent hybridization and transposon control.</title>
        <authorList>
            <person name="Neafsey D.E."/>
            <person name="Barker B.M."/>
            <person name="Sharpton T.J."/>
            <person name="Stajich J.E."/>
            <person name="Park D.J."/>
            <person name="Whiston E."/>
            <person name="Hung C.-Y."/>
            <person name="McMahan C."/>
            <person name="White J."/>
            <person name="Sykes S."/>
            <person name="Heiman D."/>
            <person name="Young S."/>
            <person name="Zeng Q."/>
            <person name="Abouelleil A."/>
            <person name="Aftuck L."/>
            <person name="Bessette D."/>
            <person name="Brown A."/>
            <person name="FitzGerald M."/>
            <person name="Lui A."/>
            <person name="Macdonald J.P."/>
            <person name="Priest M."/>
            <person name="Orbach M.J."/>
            <person name="Galgiani J.N."/>
            <person name="Kirkland T.N."/>
            <person name="Cole G.T."/>
            <person name="Birren B.W."/>
            <person name="Henn M.R."/>
            <person name="Taylor J.W."/>
            <person name="Rounsley S.D."/>
        </authorList>
    </citation>
    <scope>NUCLEOTIDE SEQUENCE [LARGE SCALE GENOMIC DNA]</scope>
    <source>
        <strain evidence="4">RMSCC 2394</strain>
    </source>
</reference>
<evidence type="ECO:0000313" key="3">
    <source>
        <dbReference type="EMBL" id="KMP08331.1"/>
    </source>
</evidence>
<name>A0A0J6YI18_COCIT</name>
<dbReference type="InterPro" id="IPR008862">
    <property type="entry name" value="Tcp11"/>
</dbReference>
<organism evidence="3 4">
    <name type="scientific">Coccidioides immitis RMSCC 2394</name>
    <dbReference type="NCBI Taxonomy" id="404692"/>
    <lineage>
        <taxon>Eukaryota</taxon>
        <taxon>Fungi</taxon>
        <taxon>Dikarya</taxon>
        <taxon>Ascomycota</taxon>
        <taxon>Pezizomycotina</taxon>
        <taxon>Eurotiomycetes</taxon>
        <taxon>Eurotiomycetidae</taxon>
        <taxon>Onygenales</taxon>
        <taxon>Onygenaceae</taxon>
        <taxon>Coccidioides</taxon>
    </lineage>
</organism>
<evidence type="ECO:0000256" key="2">
    <source>
        <dbReference type="SAM" id="MobiDB-lite"/>
    </source>
</evidence>
<evidence type="ECO:0000313" key="4">
    <source>
        <dbReference type="Proteomes" id="UP000054565"/>
    </source>
</evidence>
<sequence>MDLKQKPESARRAGEKGGEDTDHGDWLSGNNLGIVPKRDSGGCPTAASSAHKRHLPEGDGTLQSDIPMQYNYELSSCSSSIPALPRATAMAVSIPAHMPLDSRSLQVLRSADHLPPITKQTLSELDLDRIMRNVNLRVDVNFDRDLYFHPVEGKKGEEKGRLAKLYWEAIAIEISIYMYHARSLSGQSSNSGYQAGELQAYFEPRLPRFLETLKDVLWSLVPERDHQIITESLDVPFILQQIEKGVLDLVGLMQWLSKLVKAHCAPMRDELANKMVDQVQEGLELQDVCKTVQGLTLMFSVFECMKLDVANHQIRTFRLFLINDTVRFLQTYFQRRISENTIHTEGAKKWFHAVLKDEQASRRRWTRHWTEFDNVVTVYRGLSQFLIPFNPPGGLPATFEFHTDRLWTLRSDIQDLIGFELCTYVFDLVATSHMRHVARTRETYVSLRSHIWSIIECSGHQDPAIFDEQKWCDNVSPIALEIARIISNLEANSRGIKTSVVPDEHVLLFVERMLESCFDPCSQQFKHFQMVVQQRLEEATLAAAERYVDMSPLEMCEDQHPSQPDDSLQLQPKDIDSIGKRLAHICVLHWHIWGPILYFRDLHQTRVL</sequence>
<accession>A0A0J6YI18</accession>
<dbReference type="GO" id="GO:0010737">
    <property type="term" value="P:protein kinase A signaling"/>
    <property type="evidence" value="ECO:0007669"/>
    <property type="project" value="TreeGrafter"/>
</dbReference>
<dbReference type="Proteomes" id="UP000054565">
    <property type="component" value="Unassembled WGS sequence"/>
</dbReference>
<dbReference type="PANTHER" id="PTHR12832">
    <property type="entry name" value="TESTIS-SPECIFIC PROTEIN PBS13 T-COMPLEX 11"/>
    <property type="match status" value="1"/>
</dbReference>
<dbReference type="OrthoDB" id="276323at2759"/>
<proteinExistence type="inferred from homology"/>
<protein>
    <submittedName>
        <fullName evidence="3">Sok1</fullName>
    </submittedName>
</protein>
<comment type="similarity">
    <text evidence="1">Belongs to the TCP11 family.</text>
</comment>
<feature type="region of interest" description="Disordered" evidence="2">
    <location>
        <begin position="1"/>
        <end position="60"/>
    </location>
</feature>